<keyword evidence="1" id="KW-0732">Signal</keyword>
<evidence type="ECO:0000313" key="3">
    <source>
        <dbReference type="Proteomes" id="UP001500301"/>
    </source>
</evidence>
<evidence type="ECO:0000313" key="2">
    <source>
        <dbReference type="EMBL" id="GAA3522670.1"/>
    </source>
</evidence>
<feature type="signal peptide" evidence="1">
    <location>
        <begin position="1"/>
        <end position="28"/>
    </location>
</feature>
<name>A0ABP6UU84_9ACTN</name>
<organism evidence="2 3">
    <name type="scientific">Nocardioides daeguensis</name>
    <dbReference type="NCBI Taxonomy" id="908359"/>
    <lineage>
        <taxon>Bacteria</taxon>
        <taxon>Bacillati</taxon>
        <taxon>Actinomycetota</taxon>
        <taxon>Actinomycetes</taxon>
        <taxon>Propionibacteriales</taxon>
        <taxon>Nocardioidaceae</taxon>
        <taxon>Nocardioides</taxon>
    </lineage>
</organism>
<comment type="caution">
    <text evidence="2">The sequence shown here is derived from an EMBL/GenBank/DDBJ whole genome shotgun (WGS) entry which is preliminary data.</text>
</comment>
<dbReference type="EMBL" id="BAABBB010000004">
    <property type="protein sequence ID" value="GAA3522670.1"/>
    <property type="molecule type" value="Genomic_DNA"/>
</dbReference>
<keyword evidence="3" id="KW-1185">Reference proteome</keyword>
<protein>
    <recommendedName>
        <fullName evidence="4">Ig-like domain repeat protein</fullName>
    </recommendedName>
</protein>
<dbReference type="RefSeq" id="WP_218232683.1">
    <property type="nucleotide sequence ID" value="NZ_BAABBB010000004.1"/>
</dbReference>
<accession>A0ABP6UU84</accession>
<gene>
    <name evidence="2" type="ORF">GCM10022263_08650</name>
</gene>
<evidence type="ECO:0008006" key="4">
    <source>
        <dbReference type="Google" id="ProtNLM"/>
    </source>
</evidence>
<sequence>MRRLVSAGVVAITSLALATPALTSTAHATPGTADRAAASTTVAAKAMAKKFKIKKSAPGVQPGISKLVLTAKVQGRGKVKFTITGDNGAVVSQKAKVKKGKAKLLVPALGTGHYSVKAGFKGRKGKTKFEVYDSALSLSTTSLTCSISNYKNRTALTGTVKYKGAPATGGYVDIYRNGNAVGGSQSPDYLTMASVRAPYGAFDFSTGVCSRVISGTSKMAPATAGQTITFQAYYTKDAGFDDYFSSNVITVNVVA</sequence>
<dbReference type="Proteomes" id="UP001500301">
    <property type="component" value="Unassembled WGS sequence"/>
</dbReference>
<evidence type="ECO:0000256" key="1">
    <source>
        <dbReference type="SAM" id="SignalP"/>
    </source>
</evidence>
<feature type="chain" id="PRO_5046886346" description="Ig-like domain repeat protein" evidence="1">
    <location>
        <begin position="29"/>
        <end position="255"/>
    </location>
</feature>
<proteinExistence type="predicted"/>
<reference evidence="3" key="1">
    <citation type="journal article" date="2019" name="Int. J. Syst. Evol. Microbiol.">
        <title>The Global Catalogue of Microorganisms (GCM) 10K type strain sequencing project: providing services to taxonomists for standard genome sequencing and annotation.</title>
        <authorList>
            <consortium name="The Broad Institute Genomics Platform"/>
            <consortium name="The Broad Institute Genome Sequencing Center for Infectious Disease"/>
            <person name="Wu L."/>
            <person name="Ma J."/>
        </authorList>
    </citation>
    <scope>NUCLEOTIDE SEQUENCE [LARGE SCALE GENOMIC DNA]</scope>
    <source>
        <strain evidence="3">JCM 17460</strain>
    </source>
</reference>